<gene>
    <name evidence="1" type="ORF">E5358_02280</name>
</gene>
<protein>
    <submittedName>
        <fullName evidence="1">Tetratricopeptide repeat protein</fullName>
    </submittedName>
</protein>
<keyword evidence="2" id="KW-1185">Reference proteome</keyword>
<name>A0AC61QSS2_9BACT</name>
<dbReference type="Proteomes" id="UP000308886">
    <property type="component" value="Unassembled WGS sequence"/>
</dbReference>
<sequence>MKRLYSFFILIICIAHAAAQTINVTVPQHVAVGEQFKLMYTIQTKDVKGFRGGNVPDGIDVLMGPSTSTQSSFQMVNGHTSSSSSITYTYILSAEKAGTYTIGAAHAKVSGKDVVSKAVKIKVSGQAQATNNGGRMQQQPGAQIRQAGSRISGNDLFIKVTANKKTVHEQEPILLTYKVYTQVELTQLEGKMPDLTGFHTQEIALPQQKSFHIENVNGRPYRCVTWSQYVMYPQMTGKLEIPSITFKGIVVQENTNVDPFEAFFNGGSGYIEVKRNIVAPSVNVNVLPLPTRPAGFSGGVGTFSISGSLNKKTVTANDPVTLRVVISGNGNLKLIKQPVVQFPKDFDKYSPKSSDKTKLTGNGLEGSMIYDYLFVPRRQGEYTIPAVEFTYYDIEANSYKTIKTQPQTISVTPGKGNANTVADFSEKDEDIRGLHYTDDHTLKRDIIFGSAVYQSVIVLITLGCLLLIWIFRKRAVSNADIVGMKGKKANKVAVKRLKRAAKLMKEQKESEFYDEVLRALWGYVGDKLNIPVSELSRENITERLAARNVGKGIITIFVDAIDECEYARYAPGEALGKMSAVYEKAMNGITDIDDFLKSGKSKKSNGAAFVIMLLMVLPSVAIANNTASGAYVNGNYQLAIKHYGQLVKKTPSAENYYNLGNAYYRSDNIAQALIAYNKAALLAPADKDIAHNLHVARSKTIDKMHPTTDTFIVAWWNVFVQMFNTNVWAIMAIVSLIAVAVFVLIFLFADIVILRQIAFFGGIAMFVLFVLCNLCAYSQYRALTANDGAIVITTDSAVRKSPEMKSQEETVVHEGTYMKITDETIKGWYEVRLDDGTEGWILANTVEKIVIP</sequence>
<proteinExistence type="predicted"/>
<accession>A0AC61QSS2</accession>
<organism evidence="1 2">
    <name type="scientific">Palleniella muris</name>
    <dbReference type="NCBI Taxonomy" id="3038145"/>
    <lineage>
        <taxon>Bacteria</taxon>
        <taxon>Pseudomonadati</taxon>
        <taxon>Bacteroidota</taxon>
        <taxon>Bacteroidia</taxon>
        <taxon>Bacteroidales</taxon>
        <taxon>Prevotellaceae</taxon>
        <taxon>Palleniella</taxon>
    </lineage>
</organism>
<evidence type="ECO:0000313" key="1">
    <source>
        <dbReference type="EMBL" id="TGX83495.1"/>
    </source>
</evidence>
<dbReference type="EMBL" id="SRZC01000003">
    <property type="protein sequence ID" value="TGX83495.1"/>
    <property type="molecule type" value="Genomic_DNA"/>
</dbReference>
<comment type="caution">
    <text evidence="1">The sequence shown here is derived from an EMBL/GenBank/DDBJ whole genome shotgun (WGS) entry which is preliminary data.</text>
</comment>
<reference evidence="1" key="1">
    <citation type="submission" date="2019-04" db="EMBL/GenBank/DDBJ databases">
        <title>Microbes associate with the intestines of laboratory mice.</title>
        <authorList>
            <person name="Navarre W."/>
            <person name="Wong E."/>
            <person name="Huang K."/>
            <person name="Tropini C."/>
            <person name="Ng K."/>
            <person name="Yu B."/>
        </authorList>
    </citation>
    <scope>NUCLEOTIDE SEQUENCE</scope>
    <source>
        <strain evidence="1">NM73_A23</strain>
    </source>
</reference>
<evidence type="ECO:0000313" key="2">
    <source>
        <dbReference type="Proteomes" id="UP000308886"/>
    </source>
</evidence>